<organism evidence="11 12">
    <name type="scientific">Anaeromyxobacter paludicola</name>
    <dbReference type="NCBI Taxonomy" id="2918171"/>
    <lineage>
        <taxon>Bacteria</taxon>
        <taxon>Pseudomonadati</taxon>
        <taxon>Myxococcota</taxon>
        <taxon>Myxococcia</taxon>
        <taxon>Myxococcales</taxon>
        <taxon>Cystobacterineae</taxon>
        <taxon>Anaeromyxobacteraceae</taxon>
        <taxon>Anaeromyxobacter</taxon>
    </lineage>
</organism>
<evidence type="ECO:0000313" key="11">
    <source>
        <dbReference type="EMBL" id="BDG08818.1"/>
    </source>
</evidence>
<dbReference type="RefSeq" id="WP_248346069.1">
    <property type="nucleotide sequence ID" value="NZ_AP025592.1"/>
</dbReference>
<evidence type="ECO:0000256" key="8">
    <source>
        <dbReference type="ARBA" id="ARBA00048202"/>
    </source>
</evidence>
<dbReference type="SMART" id="SM01002">
    <property type="entry name" value="AlaDh_PNT_C"/>
    <property type="match status" value="1"/>
</dbReference>
<keyword evidence="7" id="KW-0520">NAD</keyword>
<comment type="similarity">
    <text evidence="2">Belongs to the AlaDH/PNT family.</text>
</comment>
<accession>A0ABN6NA62</accession>
<dbReference type="Pfam" id="PF05222">
    <property type="entry name" value="AlaDh_PNT_N"/>
    <property type="match status" value="1"/>
</dbReference>
<gene>
    <name evidence="11" type="primary">pntA</name>
    <name evidence="11" type="ORF">AMPC_19310</name>
</gene>
<dbReference type="InterPro" id="IPR036291">
    <property type="entry name" value="NAD(P)-bd_dom_sf"/>
</dbReference>
<dbReference type="PANTHER" id="PTHR10160:SF19">
    <property type="entry name" value="PROTON-TRANSLOCATING NAD(P)(+) TRANSHYDROGENASE"/>
    <property type="match status" value="1"/>
</dbReference>
<dbReference type="Gene3D" id="3.40.50.720">
    <property type="entry name" value="NAD(P)-binding Rossmann-like Domain"/>
    <property type="match status" value="2"/>
</dbReference>
<dbReference type="PANTHER" id="PTHR10160">
    <property type="entry name" value="NAD(P) TRANSHYDROGENASE"/>
    <property type="match status" value="1"/>
</dbReference>
<keyword evidence="12" id="KW-1185">Reference proteome</keyword>
<dbReference type="Pfam" id="PF01262">
    <property type="entry name" value="AlaDh_PNT_C"/>
    <property type="match status" value="1"/>
</dbReference>
<feature type="domain" description="Alanine dehydrogenase/pyridine nucleotide transhydrogenase NAD(H)-binding" evidence="9">
    <location>
        <begin position="148"/>
        <end position="311"/>
    </location>
</feature>
<keyword evidence="5" id="KW-0521">NADP</keyword>
<evidence type="ECO:0000256" key="3">
    <source>
        <dbReference type="ARBA" id="ARBA00012943"/>
    </source>
</evidence>
<evidence type="ECO:0000256" key="1">
    <source>
        <dbReference type="ARBA" id="ARBA00003943"/>
    </source>
</evidence>
<dbReference type="InterPro" id="IPR007886">
    <property type="entry name" value="AlaDH/PNT_N"/>
</dbReference>
<evidence type="ECO:0000259" key="10">
    <source>
        <dbReference type="SMART" id="SM01003"/>
    </source>
</evidence>
<dbReference type="EC" id="7.1.1.1" evidence="3"/>
<comment type="catalytic activity">
    <reaction evidence="8">
        <text>NAD(+) + NADPH + H(+)(in) = NADH + NADP(+) + H(+)(out)</text>
        <dbReference type="Rhea" id="RHEA:47992"/>
        <dbReference type="ChEBI" id="CHEBI:15378"/>
        <dbReference type="ChEBI" id="CHEBI:57540"/>
        <dbReference type="ChEBI" id="CHEBI:57783"/>
        <dbReference type="ChEBI" id="CHEBI:57945"/>
        <dbReference type="ChEBI" id="CHEBI:58349"/>
        <dbReference type="EC" id="7.1.1.1"/>
    </reaction>
</comment>
<proteinExistence type="inferred from homology"/>
<evidence type="ECO:0000259" key="9">
    <source>
        <dbReference type="SMART" id="SM01002"/>
    </source>
</evidence>
<sequence>MRIAVVRETAPGERRVAVVPEVVTRLARLKLEVAVERGAGLSAGFPDEAYAAAGAMLAAGPAEALAGAALWLKVQPPRPEEAEPLAEGATLVSFLPAAARPGLLPVLSRRRASALAMELVPRITRAQSMDALSSQATLAGYKAVLLGASAMGKILPMLTTAAGTLAPAKAFILGAGVAGLQAIATARRLGAVVSAFDVRPAVKEQVQSLGATFVAAAQVQAEGQGGYARELAEEQQRLVLEAVGKHVVDQDLVITTAQVPGRPAPRLLTRDMVRAMRPGAVIVDLAAESGGNCELTRAGETVQEAGVTVLGPLNLPATLPLHASQMYARNLLALAQHLVRDGALALDVADEITGAMAVVHQGEVRKP</sequence>
<comment type="function">
    <text evidence="1">The transhydrogenation between NADH and NADP is coupled to respiration and ATP hydrolysis and functions as a proton pump across the membrane.</text>
</comment>
<dbReference type="SUPFAM" id="SSF52283">
    <property type="entry name" value="Formate/glycerate dehydrogenase catalytic domain-like"/>
    <property type="match status" value="1"/>
</dbReference>
<dbReference type="SMART" id="SM01003">
    <property type="entry name" value="AlaDh_PNT_N"/>
    <property type="match status" value="1"/>
</dbReference>
<dbReference type="EMBL" id="AP025592">
    <property type="protein sequence ID" value="BDG08818.1"/>
    <property type="molecule type" value="Genomic_DNA"/>
</dbReference>
<dbReference type="InterPro" id="IPR007698">
    <property type="entry name" value="AlaDH/PNT_NAD(H)-bd"/>
</dbReference>
<keyword evidence="6" id="KW-1278">Translocase</keyword>
<reference evidence="12" key="1">
    <citation type="journal article" date="2022" name="Int. J. Syst. Evol. Microbiol.">
        <title>Anaeromyxobacter oryzae sp. nov., Anaeromyxobacter diazotrophicus sp. nov. and Anaeromyxobacter paludicola sp. nov., isolated from paddy soils.</title>
        <authorList>
            <person name="Itoh H."/>
            <person name="Xu Z."/>
            <person name="Mise K."/>
            <person name="Masuda Y."/>
            <person name="Ushijima N."/>
            <person name="Hayakawa C."/>
            <person name="Shiratori Y."/>
            <person name="Senoo K."/>
        </authorList>
    </citation>
    <scope>NUCLEOTIDE SEQUENCE [LARGE SCALE GENOMIC DNA]</scope>
    <source>
        <strain evidence="12">Red630</strain>
    </source>
</reference>
<keyword evidence="4" id="KW-0547">Nucleotide-binding</keyword>
<evidence type="ECO:0000256" key="4">
    <source>
        <dbReference type="ARBA" id="ARBA00022741"/>
    </source>
</evidence>
<dbReference type="NCBIfam" id="NF006942">
    <property type="entry name" value="PRK09424.1"/>
    <property type="match status" value="1"/>
</dbReference>
<protein>
    <recommendedName>
        <fullName evidence="3">proton-translocating NAD(P)(+) transhydrogenase</fullName>
        <ecNumber evidence="3">7.1.1.1</ecNumber>
    </recommendedName>
</protein>
<evidence type="ECO:0000313" key="12">
    <source>
        <dbReference type="Proteomes" id="UP001162734"/>
    </source>
</evidence>
<evidence type="ECO:0000256" key="7">
    <source>
        <dbReference type="ARBA" id="ARBA00023027"/>
    </source>
</evidence>
<dbReference type="Proteomes" id="UP001162734">
    <property type="component" value="Chromosome"/>
</dbReference>
<dbReference type="SUPFAM" id="SSF51735">
    <property type="entry name" value="NAD(P)-binding Rossmann-fold domains"/>
    <property type="match status" value="1"/>
</dbReference>
<dbReference type="PROSITE" id="PS00837">
    <property type="entry name" value="ALADH_PNT_2"/>
    <property type="match status" value="1"/>
</dbReference>
<evidence type="ECO:0000256" key="2">
    <source>
        <dbReference type="ARBA" id="ARBA00005689"/>
    </source>
</evidence>
<evidence type="ECO:0000256" key="6">
    <source>
        <dbReference type="ARBA" id="ARBA00022967"/>
    </source>
</evidence>
<feature type="domain" description="Alanine dehydrogenase/pyridine nucleotide transhydrogenase N-terminal" evidence="10">
    <location>
        <begin position="4"/>
        <end position="139"/>
    </location>
</feature>
<evidence type="ECO:0000256" key="5">
    <source>
        <dbReference type="ARBA" id="ARBA00022857"/>
    </source>
</evidence>
<dbReference type="CDD" id="cd05304">
    <property type="entry name" value="Rubrum_tdh"/>
    <property type="match status" value="1"/>
</dbReference>
<dbReference type="InterPro" id="IPR008143">
    <property type="entry name" value="Ala_DH/PNT_CS2"/>
</dbReference>
<name>A0ABN6NA62_9BACT</name>